<evidence type="ECO:0000313" key="3">
    <source>
        <dbReference type="Proteomes" id="UP000003323"/>
    </source>
</evidence>
<comment type="caution">
    <text evidence="2">The sequence shown here is derived from an EMBL/GenBank/DDBJ whole genome shotgun (WGS) entry which is preliminary data.</text>
</comment>
<dbReference type="EMBL" id="AEEQ01000009">
    <property type="protein sequence ID" value="EFM41500.1"/>
    <property type="molecule type" value="Genomic_DNA"/>
</dbReference>
<evidence type="ECO:0000256" key="1">
    <source>
        <dbReference type="SAM" id="MobiDB-lite"/>
    </source>
</evidence>
<dbReference type="HOGENOM" id="CLU_042516_1_0_11"/>
<evidence type="ECO:0000313" key="2">
    <source>
        <dbReference type="EMBL" id="EFM41500.1"/>
    </source>
</evidence>
<feature type="region of interest" description="Disordered" evidence="1">
    <location>
        <begin position="398"/>
        <end position="445"/>
    </location>
</feature>
<dbReference type="Proteomes" id="UP000003323">
    <property type="component" value="Unassembled WGS sequence"/>
</dbReference>
<proteinExistence type="predicted"/>
<name>E0Q6Y5_9BIFI</name>
<evidence type="ECO:0008006" key="4">
    <source>
        <dbReference type="Google" id="ProtNLM"/>
    </source>
</evidence>
<sequence>MGGKVVLMSVERLLMCARRPVLSFDYDRRRACAVGTGTILDRARLPLELTTHGKSAVYAKRVDMWWRRRAIPSSRDGIRRALDLLGVRSTVDLLNRSYGLSLSDQYWVRDASDPVRWEDVNFFDNPFDEEFGRMLLTPVSSSHGFSLNVPDASTGGDLPKRWTIGPSGVRVLVKGGRTGQEPVNELIASRLARGLGIRAVEYRLGEYDNRPVSLCDEMLSRDEELIPAWQLMGSIKRDNRLSMRDQWLSDAVSLGCARKAVSDATDDWLLVDWLVRNIDRHYNNFGLIRNVDSLEVRPAPLFDTGMSLWAGELRVDNADYRTKPFYSTYKTPTALRQLRLIADWSRYDLDVLADWPDEVAHRLTANGMLSPVRIEAIRSSLVKRVATAVTVRDETVSSNHGTTCFTIPRPTPDRSTDDLPMPSSSDAEDPFPGPALSVADDAGLR</sequence>
<dbReference type="AlphaFoldDB" id="E0Q6Y5"/>
<protein>
    <recommendedName>
        <fullName evidence="4">HipA-like C-terminal domain protein</fullName>
    </recommendedName>
</protein>
<gene>
    <name evidence="2" type="ORF">HMPREF0168_0893</name>
</gene>
<organism evidence="2 3">
    <name type="scientific">Bifidobacterium dentium ATCC 27679</name>
    <dbReference type="NCBI Taxonomy" id="871562"/>
    <lineage>
        <taxon>Bacteria</taxon>
        <taxon>Bacillati</taxon>
        <taxon>Actinomycetota</taxon>
        <taxon>Actinomycetes</taxon>
        <taxon>Bifidobacteriales</taxon>
        <taxon>Bifidobacteriaceae</taxon>
        <taxon>Bifidobacterium</taxon>
    </lineage>
</organism>
<accession>E0Q6Y5</accession>
<dbReference type="Gene3D" id="1.10.1070.20">
    <property type="match status" value="1"/>
</dbReference>
<reference evidence="2 3" key="1">
    <citation type="submission" date="2010-08" db="EMBL/GenBank/DDBJ databases">
        <authorList>
            <person name="Muzny D."/>
            <person name="Qin X."/>
            <person name="Deng J."/>
            <person name="Jiang H."/>
            <person name="Liu Y."/>
            <person name="Qu J."/>
            <person name="Song X.-Z."/>
            <person name="Zhang L."/>
            <person name="Thornton R."/>
            <person name="Coyle M."/>
            <person name="Francisco L."/>
            <person name="Jackson L."/>
            <person name="Javaid M."/>
            <person name="Korchina V."/>
            <person name="Kovar C."/>
            <person name="Mata R."/>
            <person name="Mathew T."/>
            <person name="Ngo R."/>
            <person name="Nguyen L."/>
            <person name="Nguyen N."/>
            <person name="Okwuonu G."/>
            <person name="Ongeri F."/>
            <person name="Pham C."/>
            <person name="Simmons D."/>
            <person name="Wilczek-Boney K."/>
            <person name="Hale W."/>
            <person name="Jakkamsetti A."/>
            <person name="Pham P."/>
            <person name="Ruth R."/>
            <person name="San Lucas F."/>
            <person name="Warren J."/>
            <person name="Zhang J."/>
            <person name="Zhao Z."/>
            <person name="Zhou C."/>
            <person name="Zhu D."/>
            <person name="Lee S."/>
            <person name="Bess C."/>
            <person name="Blankenburg K."/>
            <person name="Forbes L."/>
            <person name="Fu Q."/>
            <person name="Gubbala S."/>
            <person name="Hirani K."/>
            <person name="Jayaseelan J.C."/>
            <person name="Lara F."/>
            <person name="Munidasa M."/>
            <person name="Palculict T."/>
            <person name="Patil S."/>
            <person name="Pu L.-L."/>
            <person name="Saada N."/>
            <person name="Tang L."/>
            <person name="Weissenberger G."/>
            <person name="Zhu Y."/>
            <person name="Hemphill L."/>
            <person name="Shang Y."/>
            <person name="Youmans B."/>
            <person name="Ayvaz T."/>
            <person name="Ross M."/>
            <person name="Santibanez J."/>
            <person name="Aqrawi P."/>
            <person name="Gross S."/>
            <person name="Joshi V."/>
            <person name="Fowler G."/>
            <person name="Nazareth L."/>
            <person name="Reid J."/>
            <person name="Worley K."/>
            <person name="Petrosino J."/>
            <person name="Highlander S."/>
            <person name="Gibbs R."/>
        </authorList>
    </citation>
    <scope>NUCLEOTIDE SEQUENCE [LARGE SCALE GENOMIC DNA]</scope>
    <source>
        <strain evidence="2 3">ATCC 27679</strain>
    </source>
</reference>